<name>A0AAN8IV28_TRICO</name>
<dbReference type="Pfam" id="PF07714">
    <property type="entry name" value="PK_Tyr_Ser-Thr"/>
    <property type="match status" value="1"/>
</dbReference>
<keyword evidence="1" id="KW-0547">Nucleotide-binding</keyword>
<evidence type="ECO:0000256" key="2">
    <source>
        <dbReference type="ARBA" id="ARBA00022840"/>
    </source>
</evidence>
<dbReference type="SUPFAM" id="SSF56112">
    <property type="entry name" value="Protein kinase-like (PK-like)"/>
    <property type="match status" value="1"/>
</dbReference>
<dbReference type="Gene3D" id="1.10.510.10">
    <property type="entry name" value="Transferase(Phosphotransferase) domain 1"/>
    <property type="match status" value="1"/>
</dbReference>
<dbReference type="InterPro" id="IPR000719">
    <property type="entry name" value="Prot_kinase_dom"/>
</dbReference>
<keyword evidence="5" id="KW-1185">Reference proteome</keyword>
<organism evidence="4 5">
    <name type="scientific">Trichostrongylus colubriformis</name>
    <name type="common">Black scour worm</name>
    <dbReference type="NCBI Taxonomy" id="6319"/>
    <lineage>
        <taxon>Eukaryota</taxon>
        <taxon>Metazoa</taxon>
        <taxon>Ecdysozoa</taxon>
        <taxon>Nematoda</taxon>
        <taxon>Chromadorea</taxon>
        <taxon>Rhabditida</taxon>
        <taxon>Rhabditina</taxon>
        <taxon>Rhabditomorpha</taxon>
        <taxon>Strongyloidea</taxon>
        <taxon>Trichostrongylidae</taxon>
        <taxon>Trichostrongylus</taxon>
    </lineage>
</organism>
<dbReference type="PROSITE" id="PS50011">
    <property type="entry name" value="PROTEIN_KINASE_DOM"/>
    <property type="match status" value="1"/>
</dbReference>
<dbReference type="PANTHER" id="PTHR24418">
    <property type="entry name" value="TYROSINE-PROTEIN KINASE"/>
    <property type="match status" value="1"/>
</dbReference>
<reference evidence="4 5" key="1">
    <citation type="submission" date="2019-10" db="EMBL/GenBank/DDBJ databases">
        <title>Assembly and Annotation for the nematode Trichostrongylus colubriformis.</title>
        <authorList>
            <person name="Martin J."/>
        </authorList>
    </citation>
    <scope>NUCLEOTIDE SEQUENCE [LARGE SCALE GENOMIC DNA]</scope>
    <source>
        <strain evidence="4">G859</strain>
        <tissue evidence="4">Whole worm</tissue>
    </source>
</reference>
<comment type="caution">
    <text evidence="4">The sequence shown here is derived from an EMBL/GenBank/DDBJ whole genome shotgun (WGS) entry which is preliminary data.</text>
</comment>
<sequence>CHAPTNKVSAQDLLDARTSMINEVKMMADYRDDNLIRFYGVACDRPPVMILMELCAGGSLDSHLRARGKAISNTEKLIYLYETSSGMRYLHSVNCVHRDLAARNCLISKEVSTGTIEIDRHNYCRHRYRIGR</sequence>
<dbReference type="InterPro" id="IPR011009">
    <property type="entry name" value="Kinase-like_dom_sf"/>
</dbReference>
<dbReference type="GO" id="GO:0005524">
    <property type="term" value="F:ATP binding"/>
    <property type="evidence" value="ECO:0007669"/>
    <property type="project" value="UniProtKB-KW"/>
</dbReference>
<feature type="non-terminal residue" evidence="4">
    <location>
        <position position="1"/>
    </location>
</feature>
<evidence type="ECO:0000259" key="3">
    <source>
        <dbReference type="PROSITE" id="PS50011"/>
    </source>
</evidence>
<evidence type="ECO:0000313" key="5">
    <source>
        <dbReference type="Proteomes" id="UP001331761"/>
    </source>
</evidence>
<dbReference type="InterPro" id="IPR020635">
    <property type="entry name" value="Tyr_kinase_cat_dom"/>
</dbReference>
<dbReference type="InterPro" id="IPR050198">
    <property type="entry name" value="Non-receptor_tyrosine_kinases"/>
</dbReference>
<accession>A0AAN8IV28</accession>
<dbReference type="SMART" id="SM00219">
    <property type="entry name" value="TyrKc"/>
    <property type="match status" value="1"/>
</dbReference>
<evidence type="ECO:0000313" key="4">
    <source>
        <dbReference type="EMBL" id="KAK5982667.1"/>
    </source>
</evidence>
<dbReference type="EMBL" id="WIXE01004858">
    <property type="protein sequence ID" value="KAK5982667.1"/>
    <property type="molecule type" value="Genomic_DNA"/>
</dbReference>
<evidence type="ECO:0000256" key="1">
    <source>
        <dbReference type="ARBA" id="ARBA00022741"/>
    </source>
</evidence>
<dbReference type="InterPro" id="IPR001245">
    <property type="entry name" value="Ser-Thr/Tyr_kinase_cat_dom"/>
</dbReference>
<dbReference type="GO" id="GO:0004713">
    <property type="term" value="F:protein tyrosine kinase activity"/>
    <property type="evidence" value="ECO:0007669"/>
    <property type="project" value="InterPro"/>
</dbReference>
<dbReference type="Proteomes" id="UP001331761">
    <property type="component" value="Unassembled WGS sequence"/>
</dbReference>
<dbReference type="AlphaFoldDB" id="A0AAN8IV28"/>
<dbReference type="PROSITE" id="PS00109">
    <property type="entry name" value="PROTEIN_KINASE_TYR"/>
    <property type="match status" value="1"/>
</dbReference>
<dbReference type="InterPro" id="IPR008266">
    <property type="entry name" value="Tyr_kinase_AS"/>
</dbReference>
<keyword evidence="2" id="KW-0067">ATP-binding</keyword>
<keyword evidence="4" id="KW-0808">Transferase</keyword>
<feature type="non-terminal residue" evidence="4">
    <location>
        <position position="132"/>
    </location>
</feature>
<proteinExistence type="predicted"/>
<gene>
    <name evidence="4" type="ORF">GCK32_020555</name>
</gene>
<protein>
    <submittedName>
        <fullName evidence="4">Protein kinase domain-containing protein</fullName>
    </submittedName>
</protein>
<feature type="domain" description="Protein kinase" evidence="3">
    <location>
        <begin position="1"/>
        <end position="132"/>
    </location>
</feature>
<keyword evidence="4" id="KW-0418">Kinase</keyword>